<reference evidence="3" key="1">
    <citation type="journal article" date="2020" name="mSystems">
        <title>Genome- and Community-Level Interaction Insights into Carbon Utilization and Element Cycling Functions of Hydrothermarchaeota in Hydrothermal Sediment.</title>
        <authorList>
            <person name="Zhou Z."/>
            <person name="Liu Y."/>
            <person name="Xu W."/>
            <person name="Pan J."/>
            <person name="Luo Z.H."/>
            <person name="Li M."/>
        </authorList>
    </citation>
    <scope>NUCLEOTIDE SEQUENCE [LARGE SCALE GENOMIC DNA]</scope>
    <source>
        <strain evidence="3">SpSt-1235</strain>
    </source>
</reference>
<dbReference type="CDD" id="cd03811">
    <property type="entry name" value="GT4_GT28_WabH-like"/>
    <property type="match status" value="1"/>
</dbReference>
<proteinExistence type="predicted"/>
<dbReference type="Pfam" id="PF00534">
    <property type="entry name" value="Glycos_transf_1"/>
    <property type="match status" value="2"/>
</dbReference>
<dbReference type="CDD" id="cd03801">
    <property type="entry name" value="GT4_PimA-like"/>
    <property type="match status" value="1"/>
</dbReference>
<accession>A0A7C2M703</accession>
<gene>
    <name evidence="3" type="ORF">ENO10_08260</name>
</gene>
<dbReference type="Pfam" id="PF13439">
    <property type="entry name" value="Glyco_transf_4"/>
    <property type="match status" value="2"/>
</dbReference>
<protein>
    <submittedName>
        <fullName evidence="3">Glycosyltransferase</fullName>
    </submittedName>
</protein>
<dbReference type="EMBL" id="DSEE01000594">
    <property type="protein sequence ID" value="HER41198.1"/>
    <property type="molecule type" value="Genomic_DNA"/>
</dbReference>
<evidence type="ECO:0000259" key="1">
    <source>
        <dbReference type="Pfam" id="PF00534"/>
    </source>
</evidence>
<sequence>MKVLQLVTRRQYRGAEVFAANLSEELIKLGHEILFVGLYTNDDNELYVNRAKNFDLSKRKKKGISPKLVIALARLVGREKPDVVQCNGSDTLKYMVAASYFTRKVPIVYRNISTISEWLDSSVKKKIYTHLFNHVDFVTSVGSESIQDLRETFNYPKEKTAVIRRGIPFQTYDPKQAGMNLRSELGLSKSDKIAIHIGNFSPEKNHSFLLKVFSDLKETHPDIKLVCVGSGITFEKIKKEIKEKDLEQTVYLMGFRKNIPELLAGSDCFVLSSLVEGVPGVILEAAVQKKPSVATNVGGVQEVIRHNETGYIIDNFDKDKFKEALIKLLEDETLRSQMGGTAYKLVLEEFNPTRNAKRFQELYQELAGGANHDGSKKKRKLRVLQIIQRKQFRGAELFASQLSNHLIKKGHEVQMYSIYDGPAALPFKGGVRTFNRRKTGRHLDISGWRSIARVVKEFRPDIVQANASDTLKYTVLSKMVYDWKAPIVYRNASISSYYINNFLSKFWNRELLKKVDQIISVSDWSKRDLNTIFPFTKHKSNVITIGVEQEEASLKSPYTGAGNKNILHIGSFTSEKNHIELLEMFRKVWLDFPNARLHLIGEGSLRLEIVSVINKLGLSKVVTMHGEMREPLNYIRYADVLVLPSLVEGLPAVILEAMYHKTPVVAYAVGGIPEVLDESTGFPVKSGDKNSFVKYVKEAISNPPEDRIEKAKQRVEKLFLNKDLVEKFLDTYYQV</sequence>
<dbReference type="Gene3D" id="3.40.50.2000">
    <property type="entry name" value="Glycogen Phosphorylase B"/>
    <property type="match status" value="4"/>
</dbReference>
<feature type="domain" description="Glycosyl transferase family 1" evidence="1">
    <location>
        <begin position="182"/>
        <end position="344"/>
    </location>
</feature>
<dbReference type="SUPFAM" id="SSF53756">
    <property type="entry name" value="UDP-Glycosyltransferase/glycogen phosphorylase"/>
    <property type="match status" value="2"/>
</dbReference>
<dbReference type="Proteomes" id="UP000885753">
    <property type="component" value="Unassembled WGS sequence"/>
</dbReference>
<dbReference type="InterPro" id="IPR028098">
    <property type="entry name" value="Glyco_trans_4-like_N"/>
</dbReference>
<feature type="domain" description="Glycosyltransferase subfamily 4-like N-terminal" evidence="2">
    <location>
        <begin position="13"/>
        <end position="168"/>
    </location>
</feature>
<dbReference type="InterPro" id="IPR001296">
    <property type="entry name" value="Glyco_trans_1"/>
</dbReference>
<dbReference type="PANTHER" id="PTHR12526">
    <property type="entry name" value="GLYCOSYLTRANSFERASE"/>
    <property type="match status" value="1"/>
</dbReference>
<comment type="caution">
    <text evidence="3">The sequence shown here is derived from an EMBL/GenBank/DDBJ whole genome shotgun (WGS) entry which is preliminary data.</text>
</comment>
<organism evidence="3">
    <name type="scientific">Salinimicrobium catena</name>
    <dbReference type="NCBI Taxonomy" id="390640"/>
    <lineage>
        <taxon>Bacteria</taxon>
        <taxon>Pseudomonadati</taxon>
        <taxon>Bacteroidota</taxon>
        <taxon>Flavobacteriia</taxon>
        <taxon>Flavobacteriales</taxon>
        <taxon>Flavobacteriaceae</taxon>
        <taxon>Salinimicrobium</taxon>
    </lineage>
</organism>
<feature type="domain" description="Glycosyl transferase family 1" evidence="1">
    <location>
        <begin position="562"/>
        <end position="712"/>
    </location>
</feature>
<evidence type="ECO:0000313" key="3">
    <source>
        <dbReference type="EMBL" id="HER41198.1"/>
    </source>
</evidence>
<dbReference type="AlphaFoldDB" id="A0A7C2M703"/>
<name>A0A7C2M703_9FLAO</name>
<feature type="domain" description="Glycosyltransferase subfamily 4-like N-terminal" evidence="2">
    <location>
        <begin position="393"/>
        <end position="549"/>
    </location>
</feature>
<evidence type="ECO:0000259" key="2">
    <source>
        <dbReference type="Pfam" id="PF13439"/>
    </source>
</evidence>
<dbReference type="GO" id="GO:0016757">
    <property type="term" value="F:glycosyltransferase activity"/>
    <property type="evidence" value="ECO:0007669"/>
    <property type="project" value="InterPro"/>
</dbReference>